<evidence type="ECO:0000256" key="2">
    <source>
        <dbReference type="ARBA" id="ARBA00022741"/>
    </source>
</evidence>
<proteinExistence type="inferred from homology"/>
<gene>
    <name evidence="5" type="ORF">METZ01_LOCUS257684</name>
</gene>
<dbReference type="InterPro" id="IPR004408">
    <property type="entry name" value="Biotin_CoA_COase_ligase"/>
</dbReference>
<dbReference type="NCBIfam" id="TIGR00121">
    <property type="entry name" value="birA_ligase"/>
    <property type="match status" value="1"/>
</dbReference>
<dbReference type="GO" id="GO:0005737">
    <property type="term" value="C:cytoplasm"/>
    <property type="evidence" value="ECO:0007669"/>
    <property type="project" value="TreeGrafter"/>
</dbReference>
<evidence type="ECO:0000256" key="1">
    <source>
        <dbReference type="ARBA" id="ARBA00022598"/>
    </source>
</evidence>
<sequence>VNTAAQILATLRSTGHGVSGSDLCRRLHISRAAVWSHIESLRDMGFEIVASPHRGYQLVKAPDKLLTDDMMSKIGKVNVIGRKITVLDQTTSTNDVIEKAAINGHDEGLVVFAESQTRGRGRMGRRWSSHAGKGLWFSVLLRPNLTPGECTQLTAATATALTRAIRDKTYITPEIKWPNDLMFGGKKIAGILTEMSAELDNVRFVIVGIGINVNQTASEFPKEIQSTATSLKLAMGENISRTDLAIAILHELDEDYSRILRGRFSSIAEEWAGNCSTLGKQVEINVGQRRITGRAEALDESGALLLRTEHGRVEHVTGG</sequence>
<dbReference type="SUPFAM" id="SSF55681">
    <property type="entry name" value="Class II aaRS and biotin synthetases"/>
    <property type="match status" value="1"/>
</dbReference>
<evidence type="ECO:0000259" key="4">
    <source>
        <dbReference type="PROSITE" id="PS51733"/>
    </source>
</evidence>
<dbReference type="Gene3D" id="3.30.930.10">
    <property type="entry name" value="Bira Bifunctional Protein, Domain 2"/>
    <property type="match status" value="1"/>
</dbReference>
<dbReference type="CDD" id="cd16442">
    <property type="entry name" value="BPL"/>
    <property type="match status" value="1"/>
</dbReference>
<dbReference type="Gene3D" id="1.10.10.10">
    <property type="entry name" value="Winged helix-like DNA-binding domain superfamily/Winged helix DNA-binding domain"/>
    <property type="match status" value="1"/>
</dbReference>
<feature type="non-terminal residue" evidence="5">
    <location>
        <position position="319"/>
    </location>
</feature>
<dbReference type="AlphaFoldDB" id="A0A382IYJ3"/>
<dbReference type="SUPFAM" id="SSF46785">
    <property type="entry name" value="Winged helix' DNA-binding domain"/>
    <property type="match status" value="1"/>
</dbReference>
<dbReference type="InterPro" id="IPR013196">
    <property type="entry name" value="HTH_11"/>
</dbReference>
<dbReference type="Gene3D" id="2.30.30.100">
    <property type="match status" value="1"/>
</dbReference>
<dbReference type="PROSITE" id="PS51733">
    <property type="entry name" value="BPL_LPL_CATALYTIC"/>
    <property type="match status" value="1"/>
</dbReference>
<dbReference type="EMBL" id="UINC01070574">
    <property type="protein sequence ID" value="SVC04830.1"/>
    <property type="molecule type" value="Genomic_DNA"/>
</dbReference>
<dbReference type="CDD" id="cd00090">
    <property type="entry name" value="HTH_ARSR"/>
    <property type="match status" value="1"/>
</dbReference>
<dbReference type="Pfam" id="PF03099">
    <property type="entry name" value="BPL_LplA_LipB"/>
    <property type="match status" value="1"/>
</dbReference>
<dbReference type="SUPFAM" id="SSF50037">
    <property type="entry name" value="C-terminal domain of transcriptional repressors"/>
    <property type="match status" value="1"/>
</dbReference>
<dbReference type="InterPro" id="IPR045864">
    <property type="entry name" value="aa-tRNA-synth_II/BPL/LPL"/>
</dbReference>
<keyword evidence="2" id="KW-0547">Nucleotide-binding</keyword>
<protein>
    <recommendedName>
        <fullName evidence="4">BPL/LPL catalytic domain-containing protein</fullName>
    </recommendedName>
</protein>
<dbReference type="Pfam" id="PF08279">
    <property type="entry name" value="HTH_11"/>
    <property type="match status" value="1"/>
</dbReference>
<dbReference type="InterPro" id="IPR030855">
    <property type="entry name" value="Bifunct_BirA"/>
</dbReference>
<dbReference type="GO" id="GO:0006355">
    <property type="term" value="P:regulation of DNA-templated transcription"/>
    <property type="evidence" value="ECO:0007669"/>
    <property type="project" value="InterPro"/>
</dbReference>
<organism evidence="5">
    <name type="scientific">marine metagenome</name>
    <dbReference type="NCBI Taxonomy" id="408172"/>
    <lineage>
        <taxon>unclassified sequences</taxon>
        <taxon>metagenomes</taxon>
        <taxon>ecological metagenomes</taxon>
    </lineage>
</organism>
<dbReference type="PANTHER" id="PTHR12835">
    <property type="entry name" value="BIOTIN PROTEIN LIGASE"/>
    <property type="match status" value="1"/>
</dbReference>
<dbReference type="InterPro" id="IPR003142">
    <property type="entry name" value="BPL_C"/>
</dbReference>
<dbReference type="InterPro" id="IPR036388">
    <property type="entry name" value="WH-like_DNA-bd_sf"/>
</dbReference>
<dbReference type="InterPro" id="IPR004143">
    <property type="entry name" value="BPL_LPL_catalytic"/>
</dbReference>
<evidence type="ECO:0000313" key="5">
    <source>
        <dbReference type="EMBL" id="SVC04830.1"/>
    </source>
</evidence>
<dbReference type="HAMAP" id="MF_00978">
    <property type="entry name" value="Bifunct_BirA"/>
    <property type="match status" value="1"/>
</dbReference>
<keyword evidence="3" id="KW-0067">ATP-binding</keyword>
<dbReference type="GO" id="GO:0004077">
    <property type="term" value="F:biotin--[biotin carboxyl-carrier protein] ligase activity"/>
    <property type="evidence" value="ECO:0007669"/>
    <property type="project" value="InterPro"/>
</dbReference>
<feature type="domain" description="BPL/LPL catalytic" evidence="4">
    <location>
        <begin position="69"/>
        <end position="260"/>
    </location>
</feature>
<feature type="non-terminal residue" evidence="5">
    <location>
        <position position="1"/>
    </location>
</feature>
<dbReference type="Pfam" id="PF02237">
    <property type="entry name" value="BPL_C"/>
    <property type="match status" value="1"/>
</dbReference>
<keyword evidence="1" id="KW-0436">Ligase</keyword>
<dbReference type="PANTHER" id="PTHR12835:SF5">
    <property type="entry name" value="BIOTIN--PROTEIN LIGASE"/>
    <property type="match status" value="1"/>
</dbReference>
<dbReference type="InterPro" id="IPR008988">
    <property type="entry name" value="Transcriptional_repressor_C"/>
</dbReference>
<reference evidence="5" key="1">
    <citation type="submission" date="2018-05" db="EMBL/GenBank/DDBJ databases">
        <authorList>
            <person name="Lanie J.A."/>
            <person name="Ng W.-L."/>
            <person name="Kazmierczak K.M."/>
            <person name="Andrzejewski T.M."/>
            <person name="Davidsen T.M."/>
            <person name="Wayne K.J."/>
            <person name="Tettelin H."/>
            <person name="Glass J.I."/>
            <person name="Rusch D."/>
            <person name="Podicherti R."/>
            <person name="Tsui H.-C.T."/>
            <person name="Winkler M.E."/>
        </authorList>
    </citation>
    <scope>NUCLEOTIDE SEQUENCE</scope>
</reference>
<dbReference type="InterPro" id="IPR036390">
    <property type="entry name" value="WH_DNA-bd_sf"/>
</dbReference>
<name>A0A382IYJ3_9ZZZZ</name>
<dbReference type="GO" id="GO:0005524">
    <property type="term" value="F:ATP binding"/>
    <property type="evidence" value="ECO:0007669"/>
    <property type="project" value="UniProtKB-KW"/>
</dbReference>
<evidence type="ECO:0000256" key="3">
    <source>
        <dbReference type="ARBA" id="ARBA00022840"/>
    </source>
</evidence>
<accession>A0A382IYJ3</accession>
<dbReference type="InterPro" id="IPR011991">
    <property type="entry name" value="ArsR-like_HTH"/>
</dbReference>